<dbReference type="Proteomes" id="UP000322000">
    <property type="component" value="Chromosome 2"/>
</dbReference>
<organism evidence="11 12">
    <name type="scientific">Trichoplusia ni</name>
    <name type="common">Cabbage looper</name>
    <dbReference type="NCBI Taxonomy" id="7111"/>
    <lineage>
        <taxon>Eukaryota</taxon>
        <taxon>Metazoa</taxon>
        <taxon>Ecdysozoa</taxon>
        <taxon>Arthropoda</taxon>
        <taxon>Hexapoda</taxon>
        <taxon>Insecta</taxon>
        <taxon>Pterygota</taxon>
        <taxon>Neoptera</taxon>
        <taxon>Endopterygota</taxon>
        <taxon>Lepidoptera</taxon>
        <taxon>Glossata</taxon>
        <taxon>Ditrysia</taxon>
        <taxon>Noctuoidea</taxon>
        <taxon>Noctuidae</taxon>
        <taxon>Plusiinae</taxon>
        <taxon>Trichoplusia</taxon>
    </lineage>
</organism>
<proteinExistence type="inferred from homology"/>
<dbReference type="PANTHER" id="PTHR14467">
    <property type="entry name" value="ARV1"/>
    <property type="match status" value="1"/>
</dbReference>
<dbReference type="InParanoid" id="A0A7E5WW99"/>
<evidence type="ECO:0000256" key="6">
    <source>
        <dbReference type="ARBA" id="ARBA00022989"/>
    </source>
</evidence>
<comment type="subcellular location">
    <subcellularLocation>
        <location evidence="1 10">Endoplasmic reticulum membrane</location>
        <topology evidence="1 10">Multi-pass membrane protein</topology>
    </subcellularLocation>
</comment>
<dbReference type="CTD" id="64801"/>
<evidence type="ECO:0000256" key="9">
    <source>
        <dbReference type="ARBA" id="ARBA00023136"/>
    </source>
</evidence>
<feature type="transmembrane region" description="Helical" evidence="10">
    <location>
        <begin position="74"/>
        <end position="91"/>
    </location>
</feature>
<keyword evidence="3 10" id="KW-0813">Transport</keyword>
<dbReference type="GO" id="GO:0032366">
    <property type="term" value="P:intracellular sterol transport"/>
    <property type="evidence" value="ECO:0007669"/>
    <property type="project" value="UniProtKB-UniRule"/>
</dbReference>
<keyword evidence="6 10" id="KW-1133">Transmembrane helix</keyword>
<feature type="transmembrane region" description="Helical" evidence="10">
    <location>
        <begin position="196"/>
        <end position="215"/>
    </location>
</feature>
<comment type="function">
    <text evidence="10">Mediator of sterol homeostasis involved in sterol uptake, trafficking and distribution into membranes.</text>
</comment>
<evidence type="ECO:0000313" key="12">
    <source>
        <dbReference type="RefSeq" id="XP_026745115.1"/>
    </source>
</evidence>
<dbReference type="InterPro" id="IPR007290">
    <property type="entry name" value="Arv1"/>
</dbReference>
<evidence type="ECO:0000256" key="8">
    <source>
        <dbReference type="ARBA" id="ARBA00023098"/>
    </source>
</evidence>
<accession>A0A7E5WW99</accession>
<dbReference type="GO" id="GO:0006665">
    <property type="term" value="P:sphingolipid metabolic process"/>
    <property type="evidence" value="ECO:0007669"/>
    <property type="project" value="TreeGrafter"/>
</dbReference>
<dbReference type="FunCoup" id="A0A7E5WW99">
    <property type="interactions" value="970"/>
</dbReference>
<dbReference type="PANTHER" id="PTHR14467:SF0">
    <property type="entry name" value="PROTEIN ARV1"/>
    <property type="match status" value="1"/>
</dbReference>
<dbReference type="OrthoDB" id="2192830at2759"/>
<evidence type="ECO:0000256" key="3">
    <source>
        <dbReference type="ARBA" id="ARBA00022448"/>
    </source>
</evidence>
<dbReference type="GO" id="GO:0005794">
    <property type="term" value="C:Golgi apparatus"/>
    <property type="evidence" value="ECO:0007669"/>
    <property type="project" value="TreeGrafter"/>
</dbReference>
<feature type="transmembrane region" description="Helical" evidence="10">
    <location>
        <begin position="254"/>
        <end position="274"/>
    </location>
</feature>
<evidence type="ECO:0000256" key="5">
    <source>
        <dbReference type="ARBA" id="ARBA00022824"/>
    </source>
</evidence>
<keyword evidence="4 10" id="KW-0812">Transmembrane</keyword>
<evidence type="ECO:0000256" key="2">
    <source>
        <dbReference type="ARBA" id="ARBA00009187"/>
    </source>
</evidence>
<keyword evidence="5 10" id="KW-0256">Endoplasmic reticulum</keyword>
<keyword evidence="7 10" id="KW-0445">Lipid transport</keyword>
<keyword evidence="9 10" id="KW-0472">Membrane</keyword>
<evidence type="ECO:0000256" key="10">
    <source>
        <dbReference type="RuleBase" id="RU368065"/>
    </source>
</evidence>
<feature type="transmembrane region" description="Helical" evidence="10">
    <location>
        <begin position="227"/>
        <end position="247"/>
    </location>
</feature>
<dbReference type="GO" id="GO:0097036">
    <property type="term" value="P:regulation of plasma membrane sterol distribution"/>
    <property type="evidence" value="ECO:0007669"/>
    <property type="project" value="UniProtKB-UniRule"/>
</dbReference>
<sequence>MTETEEYKCVNCGERAAALYRTYGPTVLKLTKCENCKGVVDKYIEYDPVIVMIDLVLMSKEAQRHVLYNTEFKSYWKLVIILIMLETYGVWRNDSLFNIAVSSVCGFDNNSTNVSIPVNLSSAVPDPWKSSCWAWMYEEKGEEDNDLFIWEKDFYVQFLSILSGIIVFIGTGEVLMRLATLFTTRNKVPLSRALKAFSLADVSILFTLPMLVWGADTSADTRIIHFGLVYIYSFLVFLNIFTVVYECPVLPSSLILIVCNIAKYITSFHATAILRRLFT</sequence>
<evidence type="ECO:0000256" key="1">
    <source>
        <dbReference type="ARBA" id="ARBA00004477"/>
    </source>
</evidence>
<dbReference type="GeneID" id="113506464"/>
<dbReference type="GO" id="GO:0005789">
    <property type="term" value="C:endoplasmic reticulum membrane"/>
    <property type="evidence" value="ECO:0007669"/>
    <property type="project" value="UniProtKB-SubCell"/>
</dbReference>
<evidence type="ECO:0000256" key="7">
    <source>
        <dbReference type="ARBA" id="ARBA00023055"/>
    </source>
</evidence>
<feature type="transmembrane region" description="Helical" evidence="10">
    <location>
        <begin position="154"/>
        <end position="175"/>
    </location>
</feature>
<dbReference type="RefSeq" id="XP_026745115.1">
    <property type="nucleotide sequence ID" value="XM_026889314.1"/>
</dbReference>
<dbReference type="Pfam" id="PF04161">
    <property type="entry name" value="Arv1"/>
    <property type="match status" value="1"/>
</dbReference>
<evidence type="ECO:0000256" key="4">
    <source>
        <dbReference type="ARBA" id="ARBA00022692"/>
    </source>
</evidence>
<dbReference type="GO" id="GO:0032541">
    <property type="term" value="C:cortical endoplasmic reticulum"/>
    <property type="evidence" value="ECO:0007669"/>
    <property type="project" value="TreeGrafter"/>
</dbReference>
<keyword evidence="8 10" id="KW-0443">Lipid metabolism</keyword>
<gene>
    <name evidence="12" type="primary">LOC113506464</name>
</gene>
<dbReference type="AlphaFoldDB" id="A0A7E5WW99"/>
<protein>
    <recommendedName>
        <fullName evidence="10">Protein ARV</fullName>
    </recommendedName>
</protein>
<name>A0A7E5WW99_TRINI</name>
<dbReference type="GO" id="GO:0016125">
    <property type="term" value="P:sterol metabolic process"/>
    <property type="evidence" value="ECO:0007669"/>
    <property type="project" value="UniProtKB-UniRule"/>
</dbReference>
<dbReference type="KEGG" id="tnl:113506464"/>
<comment type="similarity">
    <text evidence="2 10">Belongs to the ARV1 family.</text>
</comment>
<evidence type="ECO:0000313" key="11">
    <source>
        <dbReference type="Proteomes" id="UP000322000"/>
    </source>
</evidence>
<reference evidence="12" key="1">
    <citation type="submission" date="2025-08" db="UniProtKB">
        <authorList>
            <consortium name="RefSeq"/>
        </authorList>
    </citation>
    <scope>IDENTIFICATION</scope>
</reference>
<keyword evidence="11" id="KW-1185">Reference proteome</keyword>